<keyword evidence="1" id="KW-0560">Oxidoreductase</keyword>
<dbReference type="PIRSF" id="PIRSF016578">
    <property type="entry name" value="HsaA"/>
    <property type="match status" value="1"/>
</dbReference>
<reference evidence="4 5" key="1">
    <citation type="submission" date="2020-09" db="EMBL/GenBank/DDBJ databases">
        <title>Novel species in genus Gordonia.</title>
        <authorList>
            <person name="Zhang G."/>
        </authorList>
    </citation>
    <scope>NUCLEOTIDE SEQUENCE [LARGE SCALE GENOMIC DNA]</scope>
    <source>
        <strain evidence="4 5">ON-33</strain>
    </source>
</reference>
<gene>
    <name evidence="4" type="ORF">IDF66_13855</name>
</gene>
<evidence type="ECO:0000259" key="2">
    <source>
        <dbReference type="Pfam" id="PF02771"/>
    </source>
</evidence>
<dbReference type="InterPro" id="IPR013786">
    <property type="entry name" value="AcylCoA_DH/ox_N"/>
</dbReference>
<dbReference type="Proteomes" id="UP000602395">
    <property type="component" value="Unassembled WGS sequence"/>
</dbReference>
<dbReference type="InterPro" id="IPR009100">
    <property type="entry name" value="AcylCoA_DH/oxidase_NM_dom_sf"/>
</dbReference>
<dbReference type="RefSeq" id="WP_190267273.1">
    <property type="nucleotide sequence ID" value="NZ_BAABAD010000004.1"/>
</dbReference>
<feature type="domain" description="Acyl-CoA dehydrogenase C-terminal" evidence="3">
    <location>
        <begin position="251"/>
        <end position="383"/>
    </location>
</feature>
<sequence length="406" mass="43510">MTTTAPAPTENPATSQAPTAAELVARAHALKPLLARNAAQGEQDRRVVEESIQALTDAGLFRISVPKRYGGYETSMRTMMDVSAAVAEADGGTSWVVTLTNVCNWLVGLMPERAQDEVFGADPDAKVSGVLAPTAETRKVEGGYRVTGKWYYNSGSWHATWAAMGIPITDADGNVVDQGTALIPREDLGFEETWFVAGMRSSGSNCLIADDIFVPDHRVMSVPPALVGDYPTEHTDEVLYRSALVPVLALVLVGPQLGMGRAALDFVIEKAPKKPISYTFFTAQKDSTAFQLQIAEAARLIDTAHLHAYRAADDIDAAAAAGEYPDYLARARVRSDTGYVAECITRAIDILLSAHGAGSFAEVSPLQRIWRDSATGARHAIVSPAVSYEVYGKALLGVEEPITPMV</sequence>
<dbReference type="InterPro" id="IPR036250">
    <property type="entry name" value="AcylCo_DH-like_C"/>
</dbReference>
<comment type="caution">
    <text evidence="4">The sequence shown here is derived from an EMBL/GenBank/DDBJ whole genome shotgun (WGS) entry which is preliminary data.</text>
</comment>
<dbReference type="PANTHER" id="PTHR43884">
    <property type="entry name" value="ACYL-COA DEHYDROGENASE"/>
    <property type="match status" value="1"/>
</dbReference>
<keyword evidence="5" id="KW-1185">Reference proteome</keyword>
<name>A0ABR7WCZ4_9ACTN</name>
<evidence type="ECO:0000313" key="4">
    <source>
        <dbReference type="EMBL" id="MBD1320666.1"/>
    </source>
</evidence>
<evidence type="ECO:0000313" key="5">
    <source>
        <dbReference type="Proteomes" id="UP000602395"/>
    </source>
</evidence>
<evidence type="ECO:0000256" key="1">
    <source>
        <dbReference type="ARBA" id="ARBA00023002"/>
    </source>
</evidence>
<dbReference type="InterPro" id="IPR013107">
    <property type="entry name" value="Acyl-CoA_DH_C"/>
</dbReference>
<dbReference type="InterPro" id="IPR046373">
    <property type="entry name" value="Acyl-CoA_Oxase/DH_mid-dom_sf"/>
</dbReference>
<dbReference type="InterPro" id="IPR037069">
    <property type="entry name" value="AcylCoA_DH/ox_N_sf"/>
</dbReference>
<dbReference type="Pfam" id="PF02771">
    <property type="entry name" value="Acyl-CoA_dh_N"/>
    <property type="match status" value="1"/>
</dbReference>
<proteinExistence type="predicted"/>
<dbReference type="Gene3D" id="1.10.540.10">
    <property type="entry name" value="Acyl-CoA dehydrogenase/oxidase, N-terminal domain"/>
    <property type="match status" value="1"/>
</dbReference>
<protein>
    <submittedName>
        <fullName evidence="4">Acyl-CoA dehydrogenase family protein</fullName>
    </submittedName>
</protein>
<evidence type="ECO:0000259" key="3">
    <source>
        <dbReference type="Pfam" id="PF08028"/>
    </source>
</evidence>
<dbReference type="Pfam" id="PF08028">
    <property type="entry name" value="Acyl-CoA_dh_2"/>
    <property type="match status" value="1"/>
</dbReference>
<dbReference type="Gene3D" id="1.20.140.10">
    <property type="entry name" value="Butyryl-CoA Dehydrogenase, subunit A, domain 3"/>
    <property type="match status" value="1"/>
</dbReference>
<dbReference type="SUPFAM" id="SSF56645">
    <property type="entry name" value="Acyl-CoA dehydrogenase NM domain-like"/>
    <property type="match status" value="1"/>
</dbReference>
<accession>A0ABR7WCZ4</accession>
<feature type="domain" description="Acyl-CoA dehydrogenase/oxidase N-terminal" evidence="2">
    <location>
        <begin position="34"/>
        <end position="107"/>
    </location>
</feature>
<dbReference type="PANTHER" id="PTHR43884:SF12">
    <property type="entry name" value="ISOVALERYL-COA DEHYDROGENASE, MITOCHONDRIAL-RELATED"/>
    <property type="match status" value="1"/>
</dbReference>
<dbReference type="SUPFAM" id="SSF47203">
    <property type="entry name" value="Acyl-CoA dehydrogenase C-terminal domain-like"/>
    <property type="match status" value="1"/>
</dbReference>
<dbReference type="Gene3D" id="2.40.110.10">
    <property type="entry name" value="Butyryl-CoA Dehydrogenase, subunit A, domain 2"/>
    <property type="match status" value="1"/>
</dbReference>
<dbReference type="EMBL" id="JACWMS010000002">
    <property type="protein sequence ID" value="MBD1320666.1"/>
    <property type="molecule type" value="Genomic_DNA"/>
</dbReference>
<organism evidence="4 5">
    <name type="scientific">Gordonia hankookensis</name>
    <dbReference type="NCBI Taxonomy" id="589403"/>
    <lineage>
        <taxon>Bacteria</taxon>
        <taxon>Bacillati</taxon>
        <taxon>Actinomycetota</taxon>
        <taxon>Actinomycetes</taxon>
        <taxon>Mycobacteriales</taxon>
        <taxon>Gordoniaceae</taxon>
        <taxon>Gordonia</taxon>
    </lineage>
</organism>